<reference evidence="4" key="1">
    <citation type="submission" date="2011-12" db="EMBL/GenBank/DDBJ databases">
        <title>The Draft Genome of Lepisosteus oculatus.</title>
        <authorList>
            <consortium name="The Broad Institute Genome Assembly &amp; Analysis Group"/>
            <consortium name="Computational R&amp;D Group"/>
            <consortium name="and Sequencing Platform"/>
            <person name="Di Palma F."/>
            <person name="Alfoldi J."/>
            <person name="Johnson J."/>
            <person name="Berlin A."/>
            <person name="Gnerre S."/>
            <person name="Jaffe D."/>
            <person name="MacCallum I."/>
            <person name="Young S."/>
            <person name="Walker B.J."/>
            <person name="Lander E.S."/>
            <person name="Lindblad-Toh K."/>
        </authorList>
    </citation>
    <scope>NUCLEOTIDE SEQUENCE [LARGE SCALE GENOMIC DNA]</scope>
</reference>
<evidence type="ECO:0000256" key="1">
    <source>
        <dbReference type="SAM" id="SignalP"/>
    </source>
</evidence>
<keyword evidence="1" id="KW-0732">Signal</keyword>
<name>W5LWG2_LEPOC</name>
<feature type="chain" id="PRO_5004866928" description="Ig-like domain-containing protein" evidence="1">
    <location>
        <begin position="23"/>
        <end position="112"/>
    </location>
</feature>
<dbReference type="InterPro" id="IPR050150">
    <property type="entry name" value="IgV_Light_Chain"/>
</dbReference>
<dbReference type="InterPro" id="IPR007110">
    <property type="entry name" value="Ig-like_dom"/>
</dbReference>
<evidence type="ECO:0000313" key="3">
    <source>
        <dbReference type="Ensembl" id="ENSLOCP00000000469.1"/>
    </source>
</evidence>
<dbReference type="GO" id="GO:0006955">
    <property type="term" value="P:immune response"/>
    <property type="evidence" value="ECO:0000318"/>
    <property type="project" value="GO_Central"/>
</dbReference>
<dbReference type="InterPro" id="IPR036179">
    <property type="entry name" value="Ig-like_dom_sf"/>
</dbReference>
<sequence length="112" mass="11927">YSGSELSLFLLVLTHSLSVCQTMCTNSSGSSGQILPAQTVTVSCKTSSSVGSYHSCLAWYHQKAGEAPRLLIYATYCQSGIPECFNGSGSRSDFSLTITGVQTEDGGDYYCQ</sequence>
<organism evidence="3 4">
    <name type="scientific">Lepisosteus oculatus</name>
    <name type="common">Spotted gar</name>
    <dbReference type="NCBI Taxonomy" id="7918"/>
    <lineage>
        <taxon>Eukaryota</taxon>
        <taxon>Metazoa</taxon>
        <taxon>Chordata</taxon>
        <taxon>Craniata</taxon>
        <taxon>Vertebrata</taxon>
        <taxon>Euteleostomi</taxon>
        <taxon>Actinopterygii</taxon>
        <taxon>Neopterygii</taxon>
        <taxon>Holostei</taxon>
        <taxon>Semionotiformes</taxon>
        <taxon>Lepisosteidae</taxon>
        <taxon>Lepisosteus</taxon>
    </lineage>
</organism>
<dbReference type="InterPro" id="IPR013106">
    <property type="entry name" value="Ig_V-set"/>
</dbReference>
<dbReference type="AlphaFoldDB" id="W5LWG2"/>
<dbReference type="GO" id="GO:0019814">
    <property type="term" value="C:immunoglobulin complex"/>
    <property type="evidence" value="ECO:0000318"/>
    <property type="project" value="GO_Central"/>
</dbReference>
<dbReference type="SMART" id="SM00406">
    <property type="entry name" value="IGv"/>
    <property type="match status" value="1"/>
</dbReference>
<dbReference type="GeneTree" id="ENSGT01150000286991"/>
<dbReference type="Proteomes" id="UP000018468">
    <property type="component" value="Unassembled WGS sequence"/>
</dbReference>
<dbReference type="Ensembl" id="ENSLOCT00000000469.1">
    <property type="protein sequence ID" value="ENSLOCP00000000469.1"/>
    <property type="gene ID" value="ENSLOCG00000000430.1"/>
</dbReference>
<evidence type="ECO:0000313" key="4">
    <source>
        <dbReference type="Proteomes" id="UP000018468"/>
    </source>
</evidence>
<dbReference type="PROSITE" id="PS50835">
    <property type="entry name" value="IG_LIKE"/>
    <property type="match status" value="1"/>
</dbReference>
<dbReference type="OMA" id="IPECFNG"/>
<evidence type="ECO:0000259" key="2">
    <source>
        <dbReference type="PROSITE" id="PS50835"/>
    </source>
</evidence>
<dbReference type="Pfam" id="PF07686">
    <property type="entry name" value="V-set"/>
    <property type="match status" value="1"/>
</dbReference>
<dbReference type="FunFam" id="2.60.40.10:FF:003345">
    <property type="entry name" value="Uncharacterized protein"/>
    <property type="match status" value="1"/>
</dbReference>
<dbReference type="Gene3D" id="2.60.40.10">
    <property type="entry name" value="Immunoglobulins"/>
    <property type="match status" value="1"/>
</dbReference>
<feature type="signal peptide" evidence="1">
    <location>
        <begin position="1"/>
        <end position="22"/>
    </location>
</feature>
<reference evidence="3" key="3">
    <citation type="submission" date="2025-09" db="UniProtKB">
        <authorList>
            <consortium name="Ensembl"/>
        </authorList>
    </citation>
    <scope>IDENTIFICATION</scope>
</reference>
<dbReference type="InParanoid" id="W5LWG2"/>
<dbReference type="HOGENOM" id="CLU_077975_4_1_1"/>
<reference evidence="3" key="2">
    <citation type="submission" date="2025-08" db="UniProtKB">
        <authorList>
            <consortium name="Ensembl"/>
        </authorList>
    </citation>
    <scope>IDENTIFICATION</scope>
</reference>
<protein>
    <recommendedName>
        <fullName evidence="2">Ig-like domain-containing protein</fullName>
    </recommendedName>
</protein>
<proteinExistence type="predicted"/>
<dbReference type="SUPFAM" id="SSF48726">
    <property type="entry name" value="Immunoglobulin"/>
    <property type="match status" value="1"/>
</dbReference>
<keyword evidence="4" id="KW-1185">Reference proteome</keyword>
<dbReference type="PANTHER" id="PTHR23267">
    <property type="entry name" value="IMMUNOGLOBULIN LIGHT CHAIN"/>
    <property type="match status" value="1"/>
</dbReference>
<feature type="domain" description="Ig-like" evidence="2">
    <location>
        <begin position="38"/>
        <end position="112"/>
    </location>
</feature>
<accession>W5LWG2</accession>
<dbReference type="InterPro" id="IPR013783">
    <property type="entry name" value="Ig-like_fold"/>
</dbReference>